<evidence type="ECO:0000313" key="2">
    <source>
        <dbReference type="Proteomes" id="UP000068167"/>
    </source>
</evidence>
<keyword evidence="2" id="KW-1185">Reference proteome</keyword>
<dbReference type="PATRIC" id="fig|1638788.3.peg.6440"/>
<reference evidence="1 2" key="1">
    <citation type="journal article" date="2016" name="Stand. Genomic Sci.">
        <title>Complete genome sequence and genomic characterization of Microcystis panniformis FACHB 1757 by third-generation sequencing.</title>
        <authorList>
            <person name="Zhang J.Y."/>
            <person name="Guan R."/>
            <person name="Zhang H.J."/>
            <person name="Li H."/>
            <person name="Xiao P."/>
            <person name="Yu G.L."/>
            <person name="Du L."/>
            <person name="Cao D.M."/>
            <person name="Zhu B.C."/>
            <person name="Li R.H."/>
            <person name="Lu Z.H."/>
        </authorList>
    </citation>
    <scope>NUCLEOTIDE SEQUENCE [LARGE SCALE GENOMIC DNA]</scope>
    <source>
        <strain evidence="1 2">FACHB-1757</strain>
    </source>
</reference>
<dbReference type="AlphaFoldDB" id="A0A0K1SAL9"/>
<gene>
    <name evidence="1" type="ORF">VL20_6415</name>
</gene>
<sequence>MHDYLSVISYQLSVISYQFTEKTPHTPHPTSPSPHTHLPMALLEKILNLSRKFLKCC</sequence>
<dbReference type="KEGG" id="mpk:VL20_6415"/>
<proteinExistence type="predicted"/>
<dbReference type="EMBL" id="CP011339">
    <property type="protein sequence ID" value="AKV71149.1"/>
    <property type="molecule type" value="Genomic_DNA"/>
</dbReference>
<protein>
    <submittedName>
        <fullName evidence="1">Ribonuclease III</fullName>
    </submittedName>
</protein>
<dbReference type="Proteomes" id="UP000068167">
    <property type="component" value="Chromosome"/>
</dbReference>
<evidence type="ECO:0000313" key="1">
    <source>
        <dbReference type="EMBL" id="AKV71149.1"/>
    </source>
</evidence>
<organism evidence="1 2">
    <name type="scientific">Microcystis panniformis FACHB-1757</name>
    <dbReference type="NCBI Taxonomy" id="1638788"/>
    <lineage>
        <taxon>Bacteria</taxon>
        <taxon>Bacillati</taxon>
        <taxon>Cyanobacteriota</taxon>
        <taxon>Cyanophyceae</taxon>
        <taxon>Oscillatoriophycideae</taxon>
        <taxon>Chroococcales</taxon>
        <taxon>Microcystaceae</taxon>
        <taxon>Microcystis</taxon>
    </lineage>
</organism>
<accession>A0A0K1SAL9</accession>
<name>A0A0K1SAL9_9CHRO</name>